<organism evidence="6 7">
    <name type="scientific">Magnetovibrio blakemorei</name>
    <dbReference type="NCBI Taxonomy" id="28181"/>
    <lineage>
        <taxon>Bacteria</taxon>
        <taxon>Pseudomonadati</taxon>
        <taxon>Pseudomonadota</taxon>
        <taxon>Alphaproteobacteria</taxon>
        <taxon>Rhodospirillales</taxon>
        <taxon>Magnetovibrionaceae</taxon>
        <taxon>Magnetovibrio</taxon>
    </lineage>
</organism>
<dbReference type="InterPro" id="IPR009056">
    <property type="entry name" value="Cyt_c-like_dom"/>
</dbReference>
<sequence>MGAFYAVLALVTGSVAAAAVAKDISPERKNELRYVLEQDCGSCHGLTLKGGLGSPLLAGKLTDRDATDLASIILDGVPGTPMPPWRPLIQPHEALWLAQILKSGDLGQ</sequence>
<dbReference type="STRING" id="28181.BEN30_12240"/>
<dbReference type="GO" id="GO:0020037">
    <property type="term" value="F:heme binding"/>
    <property type="evidence" value="ECO:0007669"/>
    <property type="project" value="InterPro"/>
</dbReference>
<keyword evidence="1" id="KW-0349">Heme</keyword>
<evidence type="ECO:0000256" key="3">
    <source>
        <dbReference type="ARBA" id="ARBA00023004"/>
    </source>
</evidence>
<keyword evidence="4" id="KW-0732">Signal</keyword>
<dbReference type="Gene3D" id="1.10.760.10">
    <property type="entry name" value="Cytochrome c-like domain"/>
    <property type="match status" value="1"/>
</dbReference>
<evidence type="ECO:0000256" key="4">
    <source>
        <dbReference type="SAM" id="SignalP"/>
    </source>
</evidence>
<gene>
    <name evidence="6" type="ORF">BEN30_12240</name>
</gene>
<protein>
    <recommendedName>
        <fullName evidence="5">Cytochrome c domain-containing protein</fullName>
    </recommendedName>
</protein>
<comment type="caution">
    <text evidence="6">The sequence shown here is derived from an EMBL/GenBank/DDBJ whole genome shotgun (WGS) entry which is preliminary data.</text>
</comment>
<name>A0A1E5Q6H6_9PROT</name>
<dbReference type="Proteomes" id="UP000095347">
    <property type="component" value="Unassembled WGS sequence"/>
</dbReference>
<evidence type="ECO:0000256" key="2">
    <source>
        <dbReference type="ARBA" id="ARBA00022723"/>
    </source>
</evidence>
<dbReference type="EMBL" id="MCGG01000033">
    <property type="protein sequence ID" value="OEJ66412.1"/>
    <property type="molecule type" value="Genomic_DNA"/>
</dbReference>
<reference evidence="7" key="1">
    <citation type="submission" date="2016-07" db="EMBL/GenBank/DDBJ databases">
        <authorList>
            <person name="Florea S."/>
            <person name="Webb J.S."/>
            <person name="Jaromczyk J."/>
            <person name="Schardl C.L."/>
        </authorList>
    </citation>
    <scope>NUCLEOTIDE SEQUENCE [LARGE SCALE GENOMIC DNA]</scope>
    <source>
        <strain evidence="7">MV-1</strain>
    </source>
</reference>
<feature type="domain" description="Cytochrome c" evidence="5">
    <location>
        <begin position="31"/>
        <end position="98"/>
    </location>
</feature>
<dbReference type="InterPro" id="IPR036909">
    <property type="entry name" value="Cyt_c-like_dom_sf"/>
</dbReference>
<keyword evidence="7" id="KW-1185">Reference proteome</keyword>
<proteinExistence type="predicted"/>
<dbReference type="AlphaFoldDB" id="A0A1E5Q6H6"/>
<keyword evidence="2" id="KW-0479">Metal-binding</keyword>
<keyword evidence="3" id="KW-0408">Iron</keyword>
<dbReference type="GO" id="GO:0009055">
    <property type="term" value="F:electron transfer activity"/>
    <property type="evidence" value="ECO:0007669"/>
    <property type="project" value="InterPro"/>
</dbReference>
<evidence type="ECO:0000313" key="7">
    <source>
        <dbReference type="Proteomes" id="UP000095347"/>
    </source>
</evidence>
<dbReference type="GO" id="GO:0046872">
    <property type="term" value="F:metal ion binding"/>
    <property type="evidence" value="ECO:0007669"/>
    <property type="project" value="UniProtKB-KW"/>
</dbReference>
<evidence type="ECO:0000256" key="1">
    <source>
        <dbReference type="ARBA" id="ARBA00022617"/>
    </source>
</evidence>
<evidence type="ECO:0000313" key="6">
    <source>
        <dbReference type="EMBL" id="OEJ66412.1"/>
    </source>
</evidence>
<evidence type="ECO:0000259" key="5">
    <source>
        <dbReference type="Pfam" id="PF13442"/>
    </source>
</evidence>
<dbReference type="Pfam" id="PF13442">
    <property type="entry name" value="Cytochrome_CBB3"/>
    <property type="match status" value="1"/>
</dbReference>
<feature type="signal peptide" evidence="4">
    <location>
        <begin position="1"/>
        <end position="21"/>
    </location>
</feature>
<feature type="chain" id="PRO_5009184074" description="Cytochrome c domain-containing protein" evidence="4">
    <location>
        <begin position="22"/>
        <end position="108"/>
    </location>
</feature>
<accession>A0A1E5Q6H6</accession>
<dbReference type="SUPFAM" id="SSF46626">
    <property type="entry name" value="Cytochrome c"/>
    <property type="match status" value="1"/>
</dbReference>